<dbReference type="RefSeq" id="WP_071454999.1">
    <property type="nucleotide sequence ID" value="NZ_CP017675.1"/>
</dbReference>
<dbReference type="OrthoDB" id="511540at2"/>
<proteinExistence type="predicted"/>
<sequence>MRVRHSLQWLRTLLVVLAITGLVIFGATGLSQAQTSAPANPLGVDPLDATVSPPKLLSVPGGRKLMDEAAQAIARQDYKLAVSKLQDARQVFNQVSTFHSQLVTSFTGIDNQVADSQRRKAGEAAEMRDQATYQLALVHRAQQEPDLAVPLLVQIIRSQQPTRELGQKAYQQLLEIGFVDVPFPRFGDTAPRPGAPATPGTPAPPQPRPTPPATSAPPTQPAPAPR</sequence>
<protein>
    <submittedName>
        <fullName evidence="2">Uncharacterized protein</fullName>
    </submittedName>
</protein>
<evidence type="ECO:0000313" key="3">
    <source>
        <dbReference type="Proteomes" id="UP000180235"/>
    </source>
</evidence>
<name>A0A1J0AF66_9CYAN</name>
<gene>
    <name evidence="2" type="ORF">GlitD10_2246</name>
</gene>
<evidence type="ECO:0000313" key="2">
    <source>
        <dbReference type="EMBL" id="APB34578.1"/>
    </source>
</evidence>
<dbReference type="AlphaFoldDB" id="A0A1J0AF66"/>
<dbReference type="KEGG" id="glt:GlitD10_2246"/>
<dbReference type="Proteomes" id="UP000180235">
    <property type="component" value="Chromosome"/>
</dbReference>
<keyword evidence="3" id="KW-1185">Reference proteome</keyword>
<dbReference type="STRING" id="1188229.GlitD10_2246"/>
<dbReference type="EMBL" id="CP017675">
    <property type="protein sequence ID" value="APB34578.1"/>
    <property type="molecule type" value="Genomic_DNA"/>
</dbReference>
<organism evidence="2 3">
    <name type="scientific">Gloeomargarita lithophora Alchichica-D10</name>
    <dbReference type="NCBI Taxonomy" id="1188229"/>
    <lineage>
        <taxon>Bacteria</taxon>
        <taxon>Bacillati</taxon>
        <taxon>Cyanobacteriota</taxon>
        <taxon>Cyanophyceae</taxon>
        <taxon>Gloeomargaritales</taxon>
        <taxon>Gloeomargaritaceae</taxon>
        <taxon>Gloeomargarita</taxon>
    </lineage>
</organism>
<accession>A0A1J0AF66</accession>
<reference evidence="2" key="1">
    <citation type="submission" date="2016-10" db="EMBL/GenBank/DDBJ databases">
        <title>Description of Gloeomargarita lithophora gen. nov., sp. nov., a thylakoid-bearing basal-branching cyanobacterium with intracellular carbonates, and proposal for Gloeomargaritales ord. nov.</title>
        <authorList>
            <person name="Moreira D."/>
            <person name="Tavera R."/>
            <person name="Benzerara K."/>
            <person name="Skouri-Panet F."/>
            <person name="Couradeau E."/>
            <person name="Gerard E."/>
            <person name="Loussert C."/>
            <person name="Novelo E."/>
            <person name="Zivanovic Y."/>
            <person name="Lopez-Garcia P."/>
        </authorList>
    </citation>
    <scope>NUCLEOTIDE SEQUENCE [LARGE SCALE GENOMIC DNA]</scope>
    <source>
        <strain evidence="2">D10</strain>
    </source>
</reference>
<feature type="compositionally biased region" description="Pro residues" evidence="1">
    <location>
        <begin position="193"/>
        <end position="226"/>
    </location>
</feature>
<evidence type="ECO:0000256" key="1">
    <source>
        <dbReference type="SAM" id="MobiDB-lite"/>
    </source>
</evidence>
<feature type="region of interest" description="Disordered" evidence="1">
    <location>
        <begin position="185"/>
        <end position="226"/>
    </location>
</feature>